<evidence type="ECO:0000256" key="6">
    <source>
        <dbReference type="ARBA" id="ARBA00022801"/>
    </source>
</evidence>
<evidence type="ECO:0000259" key="10">
    <source>
        <dbReference type="Pfam" id="PF01095"/>
    </source>
</evidence>
<dbReference type="InterPro" id="IPR000070">
    <property type="entry name" value="Pectinesterase_cat"/>
</dbReference>
<proteinExistence type="predicted"/>
<comment type="caution">
    <text evidence="11">The sequence shown here is derived from an EMBL/GenBank/DDBJ whole genome shotgun (WGS) entry which is preliminary data.</text>
</comment>
<evidence type="ECO:0000256" key="8">
    <source>
        <dbReference type="ARBA" id="ARBA00023316"/>
    </source>
</evidence>
<reference evidence="11 12" key="1">
    <citation type="submission" date="2024-12" db="EMBL/GenBank/DDBJ databases">
        <title>The unique morphological basis and parallel evolutionary history of personate flowers in Penstemon.</title>
        <authorList>
            <person name="Depatie T.H."/>
            <person name="Wessinger C.A."/>
        </authorList>
    </citation>
    <scope>NUCLEOTIDE SEQUENCE [LARGE SCALE GENOMIC DNA]</scope>
    <source>
        <strain evidence="11">WTNN_2</strain>
        <tissue evidence="11">Leaf</tissue>
    </source>
</reference>
<evidence type="ECO:0000256" key="3">
    <source>
        <dbReference type="ARBA" id="ARBA00013229"/>
    </source>
</evidence>
<dbReference type="GO" id="GO:0071555">
    <property type="term" value="P:cell wall organization"/>
    <property type="evidence" value="ECO:0007669"/>
    <property type="project" value="UniProtKB-KW"/>
</dbReference>
<feature type="domain" description="Pectinesterase catalytic" evidence="10">
    <location>
        <begin position="2"/>
        <end position="241"/>
    </location>
</feature>
<evidence type="ECO:0000256" key="9">
    <source>
        <dbReference type="ARBA" id="ARBA00047928"/>
    </source>
</evidence>
<protein>
    <recommendedName>
        <fullName evidence="3">pectinesterase</fullName>
        <ecNumber evidence="3">3.1.1.11</ecNumber>
    </recommendedName>
</protein>
<dbReference type="InterPro" id="IPR011050">
    <property type="entry name" value="Pectin_lyase_fold/virulence"/>
</dbReference>
<keyword evidence="8" id="KW-0961">Cell wall biogenesis/degradation</keyword>
<dbReference type="Proteomes" id="UP001634393">
    <property type="component" value="Unassembled WGS sequence"/>
</dbReference>
<keyword evidence="5" id="KW-0964">Secreted</keyword>
<sequence length="257" mass="29224">MVNITIYGDGYNKSIVTGNKTVKMEFTVLGNGFMAKYIGFRNTAGPLKEQAVALQVYADHVAFLNCLMEGYQDTLYANLGKQFYRDCQITGTIDFVFDDARAVFQNCNIYLRKPLKNQQNVVTAQGKEKYRENTGFVLQNCNFLADDTLKPENGRFKSYLGRPWKIYSTTIVMESYIGDLISSRGWLEWNGTRGLNTLFYAEFNNRGPGSDTSGIVRWPGYKVIKREEARRYIVGPFLQGETWLTNLGIPVHSGLFN</sequence>
<evidence type="ECO:0000256" key="2">
    <source>
        <dbReference type="ARBA" id="ARBA00005184"/>
    </source>
</evidence>
<dbReference type="FunFam" id="2.160.20.10:FF:000029">
    <property type="entry name" value="Pectinesterase 4"/>
    <property type="match status" value="1"/>
</dbReference>
<dbReference type="Gene3D" id="2.160.20.10">
    <property type="entry name" value="Single-stranded right-handed beta-helix, Pectin lyase-like"/>
    <property type="match status" value="1"/>
</dbReference>
<name>A0ABD3UHI1_9LAMI</name>
<dbReference type="EC" id="3.1.1.11" evidence="3"/>
<evidence type="ECO:0000256" key="7">
    <source>
        <dbReference type="ARBA" id="ARBA00023085"/>
    </source>
</evidence>
<comment type="pathway">
    <text evidence="2">Glycan metabolism; pectin degradation; 2-dehydro-3-deoxy-D-gluconate from pectin: step 1/5.</text>
</comment>
<dbReference type="PANTHER" id="PTHR31707">
    <property type="entry name" value="PECTINESTERASE"/>
    <property type="match status" value="1"/>
</dbReference>
<dbReference type="InterPro" id="IPR012334">
    <property type="entry name" value="Pectin_lyas_fold"/>
</dbReference>
<dbReference type="EMBL" id="JBJXBP010000001">
    <property type="protein sequence ID" value="KAL3848942.1"/>
    <property type="molecule type" value="Genomic_DNA"/>
</dbReference>
<evidence type="ECO:0000313" key="12">
    <source>
        <dbReference type="Proteomes" id="UP001634393"/>
    </source>
</evidence>
<dbReference type="AlphaFoldDB" id="A0ABD3UHI1"/>
<dbReference type="GO" id="GO:0030599">
    <property type="term" value="F:pectinesterase activity"/>
    <property type="evidence" value="ECO:0007669"/>
    <property type="project" value="UniProtKB-EC"/>
</dbReference>
<dbReference type="Pfam" id="PF01095">
    <property type="entry name" value="Pectinesterase"/>
    <property type="match status" value="1"/>
</dbReference>
<evidence type="ECO:0000256" key="1">
    <source>
        <dbReference type="ARBA" id="ARBA00004191"/>
    </source>
</evidence>
<keyword evidence="4" id="KW-0134">Cell wall</keyword>
<evidence type="ECO:0000313" key="11">
    <source>
        <dbReference type="EMBL" id="KAL3848942.1"/>
    </source>
</evidence>
<evidence type="ECO:0000256" key="4">
    <source>
        <dbReference type="ARBA" id="ARBA00022512"/>
    </source>
</evidence>
<keyword evidence="6" id="KW-0378">Hydrolase</keyword>
<organism evidence="11 12">
    <name type="scientific">Penstemon smallii</name>
    <dbReference type="NCBI Taxonomy" id="265156"/>
    <lineage>
        <taxon>Eukaryota</taxon>
        <taxon>Viridiplantae</taxon>
        <taxon>Streptophyta</taxon>
        <taxon>Embryophyta</taxon>
        <taxon>Tracheophyta</taxon>
        <taxon>Spermatophyta</taxon>
        <taxon>Magnoliopsida</taxon>
        <taxon>eudicotyledons</taxon>
        <taxon>Gunneridae</taxon>
        <taxon>Pentapetalae</taxon>
        <taxon>asterids</taxon>
        <taxon>lamiids</taxon>
        <taxon>Lamiales</taxon>
        <taxon>Plantaginaceae</taxon>
        <taxon>Cheloneae</taxon>
        <taxon>Penstemon</taxon>
    </lineage>
</organism>
<comment type="catalytic activity">
    <reaction evidence="9">
        <text>[(1-&gt;4)-alpha-D-galacturonosyl methyl ester](n) + n H2O = [(1-&gt;4)-alpha-D-galacturonosyl](n) + n methanol + n H(+)</text>
        <dbReference type="Rhea" id="RHEA:22380"/>
        <dbReference type="Rhea" id="RHEA-COMP:14570"/>
        <dbReference type="Rhea" id="RHEA-COMP:14573"/>
        <dbReference type="ChEBI" id="CHEBI:15377"/>
        <dbReference type="ChEBI" id="CHEBI:15378"/>
        <dbReference type="ChEBI" id="CHEBI:17790"/>
        <dbReference type="ChEBI" id="CHEBI:140522"/>
        <dbReference type="ChEBI" id="CHEBI:140523"/>
        <dbReference type="EC" id="3.1.1.11"/>
    </reaction>
</comment>
<keyword evidence="7" id="KW-0063">Aspartyl esterase</keyword>
<gene>
    <name evidence="11" type="ORF">ACJIZ3_010824</name>
</gene>
<evidence type="ECO:0000256" key="5">
    <source>
        <dbReference type="ARBA" id="ARBA00022525"/>
    </source>
</evidence>
<dbReference type="SUPFAM" id="SSF51126">
    <property type="entry name" value="Pectin lyase-like"/>
    <property type="match status" value="1"/>
</dbReference>
<keyword evidence="12" id="KW-1185">Reference proteome</keyword>
<accession>A0ABD3UHI1</accession>
<comment type="subcellular location">
    <subcellularLocation>
        <location evidence="1">Secreted</location>
        <location evidence="1">Cell wall</location>
    </subcellularLocation>
</comment>